<dbReference type="Proteomes" id="UP000001882">
    <property type="component" value="Chromosome"/>
</dbReference>
<dbReference type="InParanoid" id="D1YUJ7"/>
<dbReference type="EMBL" id="AP011532">
    <property type="protein sequence ID" value="BAI60119.1"/>
    <property type="molecule type" value="Genomic_DNA"/>
</dbReference>
<reference evidence="3" key="3">
    <citation type="journal article" date="2011" name="PLoS ONE">
        <title>Genome sequence of a mesophilic hydrogenotrophic methanogen Methanocella paludicola, the first cultivated representative of the order Methanocellales.</title>
        <authorList>
            <person name="Sakai S."/>
            <person name="Takaki Y."/>
            <person name="Shimamura S."/>
            <person name="Sekine M."/>
            <person name="Tajima T."/>
            <person name="Kosugi H."/>
            <person name="Ichikawa N."/>
            <person name="Tasumi E."/>
            <person name="Hiraki A.T."/>
            <person name="Shimizu A."/>
            <person name="Kato Y."/>
            <person name="Nishiko R."/>
            <person name="Mori K."/>
            <person name="Fujita N."/>
            <person name="Imachi H."/>
            <person name="Takai K."/>
        </authorList>
    </citation>
    <scope>NUCLEOTIDE SEQUENCE [LARGE SCALE GENOMIC DNA]</scope>
    <source>
        <strain evidence="3">DSM 17711 / JCM 13418 / NBRC 101707 / SANAE</strain>
    </source>
</reference>
<dbReference type="AlphaFoldDB" id="D1YUJ7"/>
<accession>D1YUJ7</accession>
<gene>
    <name evidence="2" type="ordered locus">MCP_0047</name>
</gene>
<sequence length="206" mass="23708">MIFMANKMGAHRKVHIGGTIDRDVAEWLSKTKGGEKFSTHLNNILRDAMESGTPREITSISQFKSTVETLRQRVMSLQDRVESLESGRISRRGRPRKEQIVPEAPGPEGYDVHADIDWFISRDKYKKIKPETMERAFGVVAREFDRGEELTVGTFKPGYNVEEVGVPYPTFKLFYFPLIRDRMLMKGMIEKVEHAGKKGVYRKRQA</sequence>
<reference evidence="2 3" key="2">
    <citation type="journal article" date="2008" name="Int. J. Syst. Evol. Microbiol.">
        <title>Methanocella paludicola gen. nov., sp. nov., a methane-producing archaeon, the first isolate of the lineage 'Rice Cluster I', and proposal of the new archaeal order Methanocellales ord. nov.</title>
        <authorList>
            <person name="Sakai S."/>
            <person name="Imachi H."/>
            <person name="Hanada S."/>
            <person name="Ohashi A."/>
            <person name="Harada H."/>
            <person name="Kamagata Y."/>
        </authorList>
    </citation>
    <scope>NUCLEOTIDE SEQUENCE [LARGE SCALE GENOMIC DNA]</scope>
    <source>
        <strain evidence="3">DSM 17711 / JCM 13418 / NBRC 101707 / SANAE</strain>
    </source>
</reference>
<dbReference type="KEGG" id="mpd:MCP_0047"/>
<feature type="region of interest" description="Disordered" evidence="1">
    <location>
        <begin position="85"/>
        <end position="106"/>
    </location>
</feature>
<proteinExistence type="predicted"/>
<protein>
    <submittedName>
        <fullName evidence="2">Uncharacterized protein</fullName>
    </submittedName>
</protein>
<name>D1YUJ7_METPS</name>
<evidence type="ECO:0000256" key="1">
    <source>
        <dbReference type="SAM" id="MobiDB-lite"/>
    </source>
</evidence>
<dbReference type="eggNOG" id="arCOG11683">
    <property type="taxonomic scope" value="Archaea"/>
</dbReference>
<reference evidence="2 3" key="1">
    <citation type="journal article" date="2007" name="Appl. Environ. Microbiol.">
        <title>Isolation of key methanogens for global methane emission from rice paddy fields: a novel isolate affiliated with the clone cluster rice cluster I.</title>
        <authorList>
            <person name="Sakai S."/>
            <person name="Imachi H."/>
            <person name="Sekiguchi Y."/>
            <person name="Ohashi A."/>
            <person name="Harada H."/>
            <person name="Kamagata Y."/>
        </authorList>
    </citation>
    <scope>NUCLEOTIDE SEQUENCE [LARGE SCALE GENOMIC DNA]</scope>
    <source>
        <strain evidence="3">DSM 17711 / JCM 13418 / NBRC 101707 / SANAE</strain>
    </source>
</reference>
<evidence type="ECO:0000313" key="3">
    <source>
        <dbReference type="Proteomes" id="UP000001882"/>
    </source>
</evidence>
<keyword evidence="3" id="KW-1185">Reference proteome</keyword>
<evidence type="ECO:0000313" key="2">
    <source>
        <dbReference type="EMBL" id="BAI60119.1"/>
    </source>
</evidence>
<dbReference type="OrthoDB" id="146518at2157"/>
<organism evidence="2 3">
    <name type="scientific">Methanocella paludicola (strain DSM 17711 / JCM 13418 / NBRC 101707 / SANAE)</name>
    <dbReference type="NCBI Taxonomy" id="304371"/>
    <lineage>
        <taxon>Archaea</taxon>
        <taxon>Methanobacteriati</taxon>
        <taxon>Methanobacteriota</taxon>
        <taxon>Stenosarchaea group</taxon>
        <taxon>Methanomicrobia</taxon>
        <taxon>Methanocellales</taxon>
        <taxon>Methanocellaceae</taxon>
        <taxon>Methanocella</taxon>
    </lineage>
</organism>